<protein>
    <submittedName>
        <fullName evidence="2">Uncharacterized protein</fullName>
    </submittedName>
</protein>
<organism evidence="2 3">
    <name type="scientific">Deinandra increscens subsp. villosa</name>
    <dbReference type="NCBI Taxonomy" id="3103831"/>
    <lineage>
        <taxon>Eukaryota</taxon>
        <taxon>Viridiplantae</taxon>
        <taxon>Streptophyta</taxon>
        <taxon>Embryophyta</taxon>
        <taxon>Tracheophyta</taxon>
        <taxon>Spermatophyta</taxon>
        <taxon>Magnoliopsida</taxon>
        <taxon>eudicotyledons</taxon>
        <taxon>Gunneridae</taxon>
        <taxon>Pentapetalae</taxon>
        <taxon>asterids</taxon>
        <taxon>campanulids</taxon>
        <taxon>Asterales</taxon>
        <taxon>Asteraceae</taxon>
        <taxon>Asteroideae</taxon>
        <taxon>Heliantheae alliance</taxon>
        <taxon>Madieae</taxon>
        <taxon>Madiinae</taxon>
        <taxon>Deinandra</taxon>
    </lineage>
</organism>
<keyword evidence="1" id="KW-0175">Coiled coil</keyword>
<dbReference type="PANTHER" id="PTHR48459">
    <property type="entry name" value="CUE DOMAIN-CONTAINING PROTEIN"/>
    <property type="match status" value="1"/>
</dbReference>
<proteinExistence type="predicted"/>
<dbReference type="EMBL" id="JBCNJP010000025">
    <property type="protein sequence ID" value="KAK9055789.1"/>
    <property type="molecule type" value="Genomic_DNA"/>
</dbReference>
<comment type="caution">
    <text evidence="2">The sequence shown here is derived from an EMBL/GenBank/DDBJ whole genome shotgun (WGS) entry which is preliminary data.</text>
</comment>
<feature type="coiled-coil region" evidence="1">
    <location>
        <begin position="194"/>
        <end position="246"/>
    </location>
</feature>
<evidence type="ECO:0000256" key="1">
    <source>
        <dbReference type="SAM" id="Coils"/>
    </source>
</evidence>
<feature type="coiled-coil region" evidence="1">
    <location>
        <begin position="315"/>
        <end position="345"/>
    </location>
</feature>
<evidence type="ECO:0000313" key="3">
    <source>
        <dbReference type="Proteomes" id="UP001408789"/>
    </source>
</evidence>
<keyword evidence="3" id="KW-1185">Reference proteome</keyword>
<dbReference type="PANTHER" id="PTHR48459:SF1">
    <property type="entry name" value="CUE DOMAIN-CONTAINING PROTEIN"/>
    <property type="match status" value="1"/>
</dbReference>
<name>A0AAP0CFA2_9ASTR</name>
<feature type="coiled-coil region" evidence="1">
    <location>
        <begin position="86"/>
        <end position="141"/>
    </location>
</feature>
<dbReference type="Proteomes" id="UP001408789">
    <property type="component" value="Unassembled WGS sequence"/>
</dbReference>
<gene>
    <name evidence="2" type="ORF">SSX86_026874</name>
</gene>
<reference evidence="2 3" key="1">
    <citation type="submission" date="2024-04" db="EMBL/GenBank/DDBJ databases">
        <title>The reference genome of an endangered Asteraceae, Deinandra increscens subsp. villosa, native to the Central Coast of California.</title>
        <authorList>
            <person name="Guilliams M."/>
            <person name="Hasenstab-Lehman K."/>
            <person name="Meyer R."/>
            <person name="Mcevoy S."/>
        </authorList>
    </citation>
    <scope>NUCLEOTIDE SEQUENCE [LARGE SCALE GENOMIC DNA]</scope>
    <source>
        <tissue evidence="2">Leaf</tissue>
    </source>
</reference>
<sequence>MDSIRRLMREVEWEEEAAEKATKEANWSSLDTLVKMDKRKEALANAQETKNMLVSKLNVEKDVLAIKMELLHRRVANMLDVGDRSLDTLSEMCKALKKRLTSATTKKALADKKKLENESALAHQELQIRKVVEEFIRLKQEALENSKVIIVEMANLKDDSTIQNTIISSFKLLDTSIQEGSNNLNLLSSRFDRVMSLKREVELKEKAVEEAKEVAAKGGLDILAKVEELKQEQQRVKEANEMHARKLYAQKVVLAKDLKEHQIRISGVSNEGRTSLGVLDQLHRTLKMRLTEAFREENLANEEKLRKEILAQEVLAFEESQMLKLVEESEKLKKEESKLRDLFKQRESAVNILHGDLSAKHQDINVFIDRFDQPVPQLGGSSQTSSSLPF</sequence>
<accession>A0AAP0CFA2</accession>
<dbReference type="AlphaFoldDB" id="A0AAP0CFA2"/>
<evidence type="ECO:0000313" key="2">
    <source>
        <dbReference type="EMBL" id="KAK9055789.1"/>
    </source>
</evidence>